<accession>A0A7X0CGE4</accession>
<reference evidence="1 2" key="1">
    <citation type="submission" date="2020-08" db="EMBL/GenBank/DDBJ databases">
        <title>The Agave Microbiome: Exploring the role of microbial communities in plant adaptations to desert environments.</title>
        <authorList>
            <person name="Partida-Martinez L.P."/>
        </authorList>
    </citation>
    <scope>NUCLEOTIDE SEQUENCE [LARGE SCALE GENOMIC DNA]</scope>
    <source>
        <strain evidence="1 2">AT3.2</strain>
    </source>
</reference>
<keyword evidence="2" id="KW-1185">Reference proteome</keyword>
<evidence type="ECO:0000313" key="1">
    <source>
        <dbReference type="EMBL" id="MBB6135987.1"/>
    </source>
</evidence>
<dbReference type="AlphaFoldDB" id="A0A7X0CGE4"/>
<organism evidence="1 2">
    <name type="scientific">Massilia aurea</name>
    <dbReference type="NCBI Taxonomy" id="373040"/>
    <lineage>
        <taxon>Bacteria</taxon>
        <taxon>Pseudomonadati</taxon>
        <taxon>Pseudomonadota</taxon>
        <taxon>Betaproteobacteria</taxon>
        <taxon>Burkholderiales</taxon>
        <taxon>Oxalobacteraceae</taxon>
        <taxon>Telluria group</taxon>
        <taxon>Massilia</taxon>
    </lineage>
</organism>
<dbReference type="Proteomes" id="UP000540787">
    <property type="component" value="Unassembled WGS sequence"/>
</dbReference>
<gene>
    <name evidence="1" type="ORF">HD842_004164</name>
</gene>
<proteinExistence type="predicted"/>
<dbReference type="RefSeq" id="WP_183556865.1">
    <property type="nucleotide sequence ID" value="NZ_JACHBX010000005.1"/>
</dbReference>
<sequence length="147" mass="15585">MSKVTTAIVAPEAPAPTSAAAPVPTVTPQKPQTMTLIGPIFETMQKITAMVRKGYMLTLVQTFPATGQLHAALELGTPNPMYLEAADADLADAIEQAEFQRTRDIEAAAAQLVREREQAARRAAMAVKVAQHEAELAAMKAAAEAMA</sequence>
<protein>
    <submittedName>
        <fullName evidence="1">Uncharacterized protein</fullName>
    </submittedName>
</protein>
<comment type="caution">
    <text evidence="1">The sequence shown here is derived from an EMBL/GenBank/DDBJ whole genome shotgun (WGS) entry which is preliminary data.</text>
</comment>
<dbReference type="EMBL" id="JACHBX010000005">
    <property type="protein sequence ID" value="MBB6135987.1"/>
    <property type="molecule type" value="Genomic_DNA"/>
</dbReference>
<name>A0A7X0CGE4_9BURK</name>
<evidence type="ECO:0000313" key="2">
    <source>
        <dbReference type="Proteomes" id="UP000540787"/>
    </source>
</evidence>